<keyword evidence="2" id="KW-1185">Reference proteome</keyword>
<dbReference type="Proteomes" id="UP000238634">
    <property type="component" value="Unassembled WGS sequence"/>
</dbReference>
<name>A0A2T1D7T0_9CYAN</name>
<dbReference type="InterPro" id="IPR057930">
    <property type="entry name" value="Antitoxin_put"/>
</dbReference>
<evidence type="ECO:0000313" key="1">
    <source>
        <dbReference type="EMBL" id="PSB16540.1"/>
    </source>
</evidence>
<reference evidence="1 2" key="1">
    <citation type="submission" date="2018-02" db="EMBL/GenBank/DDBJ databases">
        <authorList>
            <person name="Cohen D.B."/>
            <person name="Kent A.D."/>
        </authorList>
    </citation>
    <scope>NUCLEOTIDE SEQUENCE [LARGE SCALE GENOMIC DNA]</scope>
    <source>
        <strain evidence="1 2">ULC007</strain>
    </source>
</reference>
<comment type="caution">
    <text evidence="1">The sequence shown here is derived from an EMBL/GenBank/DDBJ whole genome shotgun (WGS) entry which is preliminary data.</text>
</comment>
<dbReference type="STRING" id="1920490.GCA_001895925_05350"/>
<dbReference type="RefSeq" id="WP_073074691.1">
    <property type="nucleotide sequence ID" value="NZ_MPPI01000043.1"/>
</dbReference>
<dbReference type="Pfam" id="PF25734">
    <property type="entry name" value="RelB_like_antitoxin"/>
    <property type="match status" value="1"/>
</dbReference>
<dbReference type="EMBL" id="PVWG01000040">
    <property type="protein sequence ID" value="PSB16540.1"/>
    <property type="molecule type" value="Genomic_DNA"/>
</dbReference>
<gene>
    <name evidence="1" type="ORF">C7B65_21220</name>
</gene>
<dbReference type="AlphaFoldDB" id="A0A2T1D7T0"/>
<proteinExistence type="predicted"/>
<organism evidence="1 2">
    <name type="scientific">Phormidesmis priestleyi ULC007</name>
    <dbReference type="NCBI Taxonomy" id="1920490"/>
    <lineage>
        <taxon>Bacteria</taxon>
        <taxon>Bacillati</taxon>
        <taxon>Cyanobacteriota</taxon>
        <taxon>Cyanophyceae</taxon>
        <taxon>Leptolyngbyales</taxon>
        <taxon>Leptolyngbyaceae</taxon>
        <taxon>Phormidesmis</taxon>
    </lineage>
</organism>
<evidence type="ECO:0000313" key="2">
    <source>
        <dbReference type="Proteomes" id="UP000238634"/>
    </source>
</evidence>
<accession>A0A2T1D7T0</accession>
<protein>
    <submittedName>
        <fullName evidence="1">Uncharacterized protein</fullName>
    </submittedName>
</protein>
<dbReference type="OrthoDB" id="516820at2"/>
<reference evidence="1 2" key="2">
    <citation type="submission" date="2018-03" db="EMBL/GenBank/DDBJ databases">
        <title>The ancient ancestry and fast evolution of plastids.</title>
        <authorList>
            <person name="Moore K.R."/>
            <person name="Magnabosco C."/>
            <person name="Momper L."/>
            <person name="Gold D.A."/>
            <person name="Bosak T."/>
            <person name="Fournier G.P."/>
        </authorList>
    </citation>
    <scope>NUCLEOTIDE SEQUENCE [LARGE SCALE GENOMIC DNA]</scope>
    <source>
        <strain evidence="1 2">ULC007</strain>
    </source>
</reference>
<sequence length="69" mass="7747">MSENTLNTSQLKELIKTAIVEILQEQKEVFTDIIVEAMEDIALAKAIEEGETTEPVSREAIFKILSQQP</sequence>